<evidence type="ECO:0000313" key="3">
    <source>
        <dbReference type="Proteomes" id="UP001164959"/>
    </source>
</evidence>
<gene>
    <name evidence="2" type="ORF">OJ254_18230</name>
</gene>
<proteinExistence type="predicted"/>
<feature type="compositionally biased region" description="Pro residues" evidence="1">
    <location>
        <begin position="1"/>
        <end position="10"/>
    </location>
</feature>
<dbReference type="EMBL" id="CP110636">
    <property type="protein sequence ID" value="UZJ31859.1"/>
    <property type="molecule type" value="Genomic_DNA"/>
</dbReference>
<keyword evidence="3" id="KW-1185">Reference proteome</keyword>
<organism evidence="2 3">
    <name type="scientific">Streptomyces endophytica</name>
    <dbReference type="NCBI Taxonomy" id="2991496"/>
    <lineage>
        <taxon>Bacteria</taxon>
        <taxon>Bacillati</taxon>
        <taxon>Actinomycetota</taxon>
        <taxon>Actinomycetes</taxon>
        <taxon>Kitasatosporales</taxon>
        <taxon>Streptomycetaceae</taxon>
        <taxon>Streptomyces</taxon>
    </lineage>
</organism>
<accession>A0ABY6PDD4</accession>
<evidence type="ECO:0000313" key="2">
    <source>
        <dbReference type="EMBL" id="UZJ31859.1"/>
    </source>
</evidence>
<feature type="region of interest" description="Disordered" evidence="1">
    <location>
        <begin position="144"/>
        <end position="171"/>
    </location>
</feature>
<feature type="compositionally biased region" description="Low complexity" evidence="1">
    <location>
        <begin position="150"/>
        <end position="164"/>
    </location>
</feature>
<feature type="region of interest" description="Disordered" evidence="1">
    <location>
        <begin position="1"/>
        <end position="53"/>
    </location>
</feature>
<sequence>MPPTPRPAPTPAHHRCGPRRTAGPQRPVPGTPAWEDARAPRRHGPPPPGLTSATRTLYRDLAAATGRTPTDVARSVAAWRQGGPEGLALLHTTWNPRPRLRPGPQRPPRRGPAGLRPRHNHLTDPARGLQLRFGHDHRWYPYESEPGAEDWWPAGPADPDPVGALTTLLAR</sequence>
<dbReference type="Proteomes" id="UP001164959">
    <property type="component" value="Chromosome"/>
</dbReference>
<evidence type="ECO:0000256" key="1">
    <source>
        <dbReference type="SAM" id="MobiDB-lite"/>
    </source>
</evidence>
<protein>
    <submittedName>
        <fullName evidence="2">Uncharacterized protein</fullName>
    </submittedName>
</protein>
<dbReference type="RefSeq" id="WP_265363174.1">
    <property type="nucleotide sequence ID" value="NZ_CP110636.1"/>
</dbReference>
<name>A0ABY6PDD4_9ACTN</name>
<reference evidence="2" key="1">
    <citation type="submission" date="2022-11" db="EMBL/GenBank/DDBJ databases">
        <title>Identification and genomic analyses of a novel endophytic actinobacterium Streptomyces endophytica sp. nov. with potential for biocontrol of Yam anthracnose.</title>
        <authorList>
            <person name="Huang X."/>
        </authorList>
    </citation>
    <scope>NUCLEOTIDE SEQUENCE</scope>
    <source>
        <strain evidence="2">HNM0140</strain>
    </source>
</reference>
<feature type="region of interest" description="Disordered" evidence="1">
    <location>
        <begin position="87"/>
        <end position="129"/>
    </location>
</feature>